<feature type="compositionally biased region" description="Basic and acidic residues" evidence="1">
    <location>
        <begin position="161"/>
        <end position="174"/>
    </location>
</feature>
<sequence>MAALLANDTTLNGRPITISRSTRAITTAKKPSSSHASSSSFNSSPSSFSSSHRGRGNARGGGRGRGRERRTGEFFPSSVSSPPMKTRGFERQRPRIALGERTGGGGEEDDKVTVMSKKMTGVDTQSEKEHEDEKEHLDPSHGGQRETGEDRGGKKAGGGGEEEKKKKTNADFRKMLLSGDLA</sequence>
<dbReference type="VEuPathDB" id="ToxoDB:CSUI_010530"/>
<keyword evidence="3" id="KW-1185">Reference proteome</keyword>
<protein>
    <submittedName>
        <fullName evidence="2">Rna recognition motif-containing protein</fullName>
    </submittedName>
</protein>
<feature type="region of interest" description="Disordered" evidence="1">
    <location>
        <begin position="1"/>
        <end position="182"/>
    </location>
</feature>
<evidence type="ECO:0000313" key="3">
    <source>
        <dbReference type="Proteomes" id="UP000221165"/>
    </source>
</evidence>
<dbReference type="Proteomes" id="UP000221165">
    <property type="component" value="Unassembled WGS sequence"/>
</dbReference>
<feature type="compositionally biased region" description="Low complexity" evidence="1">
    <location>
        <begin position="16"/>
        <end position="51"/>
    </location>
</feature>
<feature type="compositionally biased region" description="Basic residues" evidence="1">
    <location>
        <begin position="52"/>
        <end position="68"/>
    </location>
</feature>
<gene>
    <name evidence="2" type="ORF">CSUI_010530</name>
</gene>
<dbReference type="RefSeq" id="XP_067917392.1">
    <property type="nucleotide sequence ID" value="XM_068070633.1"/>
</dbReference>
<comment type="caution">
    <text evidence="2">The sequence shown here is derived from an EMBL/GenBank/DDBJ whole genome shotgun (WGS) entry which is preliminary data.</text>
</comment>
<dbReference type="EMBL" id="MIGC01007688">
    <property type="protein sequence ID" value="PHJ15660.1"/>
    <property type="molecule type" value="Genomic_DNA"/>
</dbReference>
<dbReference type="AlphaFoldDB" id="A0A2C6JXG9"/>
<organism evidence="2 3">
    <name type="scientific">Cystoisospora suis</name>
    <dbReference type="NCBI Taxonomy" id="483139"/>
    <lineage>
        <taxon>Eukaryota</taxon>
        <taxon>Sar</taxon>
        <taxon>Alveolata</taxon>
        <taxon>Apicomplexa</taxon>
        <taxon>Conoidasida</taxon>
        <taxon>Coccidia</taxon>
        <taxon>Eucoccidiorida</taxon>
        <taxon>Eimeriorina</taxon>
        <taxon>Sarcocystidae</taxon>
        <taxon>Cystoisospora</taxon>
    </lineage>
</organism>
<feature type="compositionally biased region" description="Basic and acidic residues" evidence="1">
    <location>
        <begin position="125"/>
        <end position="153"/>
    </location>
</feature>
<evidence type="ECO:0000313" key="2">
    <source>
        <dbReference type="EMBL" id="PHJ15660.1"/>
    </source>
</evidence>
<evidence type="ECO:0000256" key="1">
    <source>
        <dbReference type="SAM" id="MobiDB-lite"/>
    </source>
</evidence>
<proteinExistence type="predicted"/>
<name>A0A2C6JXG9_9APIC</name>
<dbReference type="GeneID" id="94433844"/>
<reference evidence="2 3" key="1">
    <citation type="journal article" date="2017" name="Int. J. Parasitol.">
        <title>The genome of the protozoan parasite Cystoisospora suis and a reverse vaccinology approach to identify vaccine candidates.</title>
        <authorList>
            <person name="Palmieri N."/>
            <person name="Shrestha A."/>
            <person name="Ruttkowski B."/>
            <person name="Beck T."/>
            <person name="Vogl C."/>
            <person name="Tomley F."/>
            <person name="Blake D.P."/>
            <person name="Joachim A."/>
        </authorList>
    </citation>
    <scope>NUCLEOTIDE SEQUENCE [LARGE SCALE GENOMIC DNA]</scope>
    <source>
        <strain evidence="2 3">Wien I</strain>
    </source>
</reference>
<accession>A0A2C6JXG9</accession>